<protein>
    <submittedName>
        <fullName evidence="1">CRISPR-associated protein Cas8</fullName>
    </submittedName>
</protein>
<dbReference type="RefSeq" id="WP_054400958.1">
    <property type="nucleotide sequence ID" value="NZ_LIUT01000001.1"/>
</dbReference>
<gene>
    <name evidence="1" type="ORF">AM231_01265</name>
</gene>
<dbReference type="AlphaFoldDB" id="A0A0M1P080"/>
<dbReference type="CDD" id="cd09757">
    <property type="entry name" value="Cas8c_I-C"/>
    <property type="match status" value="1"/>
</dbReference>
<organism evidence="1 2">
    <name type="scientific">Paenibacillus solani</name>
    <dbReference type="NCBI Taxonomy" id="1705565"/>
    <lineage>
        <taxon>Bacteria</taxon>
        <taxon>Bacillati</taxon>
        <taxon>Bacillota</taxon>
        <taxon>Bacilli</taxon>
        <taxon>Bacillales</taxon>
        <taxon>Paenibacillaceae</taxon>
        <taxon>Paenibacillus</taxon>
    </lineage>
</organism>
<proteinExistence type="predicted"/>
<comment type="caution">
    <text evidence="1">The sequence shown here is derived from an EMBL/GenBank/DDBJ whole genome shotgun (WGS) entry which is preliminary data.</text>
</comment>
<dbReference type="PATRIC" id="fig|1705565.3.peg.2100"/>
<sequence>MSWLLKLYETYESNLGRVGEIEMRNEREYTLLPISHTTQNAHIEVTITEAGEFHSAEVIDKSDASTLIPSTEKSASRAGSVVAPYPLHDKLSYVAGDFVAYGGAVKGEEPFATYIQELQNWAESPYAHPKVKSIYCYLSKRTLIQDLVAFKHTLAVDEDNRLIEKWDKKYEGLYPEKPAIFSVIAGDQSSAFIRFTVYSPDRILTRVWKDREMYESFIHYYQERLGDEDICYVTGKTLPSTERHANKIRNAADKAKLISANDTTGFTFRGRFTHSSNAASISYEVSQKAHNALKWLIQRQGKVMDQRVFLVWANDELYIPEPTEDTFSLDPDEIPAVVSKSNTNEALAHEVAKALAGYRNKLGAASEKYQSEVNMMVLDSATTGRMAVLYYRNMNKEFYLDRLLHWHTSCVWLHRYRKNNQGEFVPFYGAPATRDIAFAAYGPRAGDKIVKGLMERMLPCIVDSAKVPRDIINSAINRASNPVALEPWEWEKTLSIACALINKDLTDRQEGLSLALDVNNGDRSYLFGRMLAVADVLERRALGDERRATNAIRYMNAFARHPERTWQVIQAALQPYQARLGREATYWTKIIDEIGNKFQMEDFNNKALSGKYLLGFYSQRHELYQKKDKSEDAVATNASTN</sequence>
<dbReference type="NCBIfam" id="TIGR01863">
    <property type="entry name" value="cas_Csd1"/>
    <property type="match status" value="1"/>
</dbReference>
<accession>A0A0M1P080</accession>
<dbReference type="Proteomes" id="UP000036932">
    <property type="component" value="Unassembled WGS sequence"/>
</dbReference>
<reference evidence="2" key="1">
    <citation type="submission" date="2015-08" db="EMBL/GenBank/DDBJ databases">
        <title>Genome sequencing project for genomic taxonomy and phylogenomics of Bacillus-like bacteria.</title>
        <authorList>
            <person name="Liu B."/>
            <person name="Wang J."/>
            <person name="Zhu Y."/>
            <person name="Liu G."/>
            <person name="Chen Q."/>
            <person name="Chen Z."/>
            <person name="Lan J."/>
            <person name="Che J."/>
            <person name="Ge C."/>
            <person name="Shi H."/>
            <person name="Pan Z."/>
            <person name="Liu X."/>
        </authorList>
    </citation>
    <scope>NUCLEOTIDE SEQUENCE [LARGE SCALE GENOMIC DNA]</scope>
    <source>
        <strain evidence="2">FJAT-22460</strain>
    </source>
</reference>
<dbReference type="InterPro" id="IPR010144">
    <property type="entry name" value="CRISPR-assoc_prot_Csd1-typ"/>
</dbReference>
<dbReference type="EMBL" id="LIUT01000001">
    <property type="protein sequence ID" value="KOR87898.1"/>
    <property type="molecule type" value="Genomic_DNA"/>
</dbReference>
<keyword evidence="2" id="KW-1185">Reference proteome</keyword>
<evidence type="ECO:0000313" key="1">
    <source>
        <dbReference type="EMBL" id="KOR87898.1"/>
    </source>
</evidence>
<dbReference type="OrthoDB" id="5389988at2"/>
<dbReference type="Pfam" id="PF09709">
    <property type="entry name" value="Cas_Csd1"/>
    <property type="match status" value="1"/>
</dbReference>
<evidence type="ECO:0000313" key="2">
    <source>
        <dbReference type="Proteomes" id="UP000036932"/>
    </source>
</evidence>
<name>A0A0M1P080_9BACL</name>